<name>A0AB36VG44_BACTU</name>
<dbReference type="AlphaFoldDB" id="A0AB36VG44"/>
<accession>A0AB36VG44</accession>
<sequence>MQINHERRNSNLDIGEKDILHKGDKYYMVIYNPSSYEYHLLNLNTGYMLEGEYFGSTAAVEDYARKYGYHIIEESKVSMDINE</sequence>
<evidence type="ECO:0000313" key="1">
    <source>
        <dbReference type="EMBL" id="PGZ04930.1"/>
    </source>
</evidence>
<proteinExistence type="predicted"/>
<organism evidence="1 2">
    <name type="scientific">Bacillus thuringiensis</name>
    <dbReference type="NCBI Taxonomy" id="1428"/>
    <lineage>
        <taxon>Bacteria</taxon>
        <taxon>Bacillati</taxon>
        <taxon>Bacillota</taxon>
        <taxon>Bacilli</taxon>
        <taxon>Bacillales</taxon>
        <taxon>Bacillaceae</taxon>
        <taxon>Bacillus</taxon>
        <taxon>Bacillus cereus group</taxon>
    </lineage>
</organism>
<evidence type="ECO:0000313" key="2">
    <source>
        <dbReference type="Proteomes" id="UP000223445"/>
    </source>
</evidence>
<reference evidence="1 2" key="1">
    <citation type="submission" date="2017-09" db="EMBL/GenBank/DDBJ databases">
        <title>Large-scale bioinformatics analysis of Bacillus genomes uncovers conserved roles of natural products in bacterial physiology.</title>
        <authorList>
            <consortium name="Agbiome Team Llc"/>
            <person name="Bleich R.M."/>
            <person name="Grubbs K.J."/>
            <person name="Santa Maria K.C."/>
            <person name="Allen S.E."/>
            <person name="Farag S."/>
            <person name="Shank E.A."/>
            <person name="Bowers A."/>
        </authorList>
    </citation>
    <scope>NUCLEOTIDE SEQUENCE [LARGE SCALE GENOMIC DNA]</scope>
    <source>
        <strain evidence="1 2">AFS030179</strain>
    </source>
</reference>
<dbReference type="Proteomes" id="UP000223445">
    <property type="component" value="Unassembled WGS sequence"/>
</dbReference>
<dbReference type="EMBL" id="NUPM01000005">
    <property type="protein sequence ID" value="PGZ04930.1"/>
    <property type="molecule type" value="Genomic_DNA"/>
</dbReference>
<comment type="caution">
    <text evidence="1">The sequence shown here is derived from an EMBL/GenBank/DDBJ whole genome shotgun (WGS) entry which is preliminary data.</text>
</comment>
<dbReference type="RefSeq" id="WP_097879817.1">
    <property type="nucleotide sequence ID" value="NZ_JAUORE010000003.1"/>
</dbReference>
<protein>
    <submittedName>
        <fullName evidence="1">Uncharacterized protein</fullName>
    </submittedName>
</protein>
<gene>
    <name evidence="1" type="ORF">COE48_04940</name>
</gene>